<evidence type="ECO:0000313" key="3">
    <source>
        <dbReference type="EMBL" id="SGZ50657.1"/>
    </source>
</evidence>
<dbReference type="AlphaFoldDB" id="A0A1L0BGX0"/>
<dbReference type="GO" id="GO:0005758">
    <property type="term" value="C:mitochondrial intermembrane space"/>
    <property type="evidence" value="ECO:0007669"/>
    <property type="project" value="InterPro"/>
</dbReference>
<dbReference type="Proteomes" id="UP000182259">
    <property type="component" value="Chromosome I"/>
</dbReference>
<dbReference type="PANTHER" id="PTHR11158">
    <property type="entry name" value="MSF1/PX19 RELATED"/>
    <property type="match status" value="1"/>
</dbReference>
<keyword evidence="5" id="KW-1185">Reference proteome</keyword>
<sequence>MKLFESQHHFNYSWEQVTAANWQKYPNELATHVVSVDILNREIDATKNTLKTERLIACKQPIPKWLRALVGGDEYSFVREISVVDLNKRTLVMKSANMTMSHLLLVNETVTYQPDTELPNSRTIFKQEAEITAFSSWSGICNKLEEWSVERFGQNAKIGKRGFETVLKALTEKWTESNNAVMEVGSTILREIDEVNDKTQEVLHDVSEITHEVISDVSVKTNSVLSQVRRLGNVWSRN</sequence>
<gene>
    <name evidence="3" type="ORF">SAMEA4029009_CIC11G00000001350</name>
    <name evidence="2" type="ORF">SAMEA4029010_CIC11G00000004029</name>
</gene>
<evidence type="ECO:0000313" key="4">
    <source>
        <dbReference type="Proteomes" id="UP000182259"/>
    </source>
</evidence>
<dbReference type="EMBL" id="LT635756">
    <property type="protein sequence ID" value="SGZ46419.1"/>
    <property type="molecule type" value="Genomic_DNA"/>
</dbReference>
<proteinExistence type="predicted"/>
<dbReference type="Proteomes" id="UP000182334">
    <property type="component" value="Chromosome I"/>
</dbReference>
<organism evidence="3 4">
    <name type="scientific">Sungouiella intermedia</name>
    <dbReference type="NCBI Taxonomy" id="45354"/>
    <lineage>
        <taxon>Eukaryota</taxon>
        <taxon>Fungi</taxon>
        <taxon>Dikarya</taxon>
        <taxon>Ascomycota</taxon>
        <taxon>Saccharomycotina</taxon>
        <taxon>Pichiomycetes</taxon>
        <taxon>Metschnikowiaceae</taxon>
        <taxon>Sungouiella</taxon>
    </lineage>
</organism>
<dbReference type="InterPro" id="IPR037365">
    <property type="entry name" value="Slowmo/Ups"/>
</dbReference>
<dbReference type="EMBL" id="LT635764">
    <property type="protein sequence ID" value="SGZ50657.1"/>
    <property type="molecule type" value="Genomic_DNA"/>
</dbReference>
<evidence type="ECO:0000259" key="1">
    <source>
        <dbReference type="PROSITE" id="PS50904"/>
    </source>
</evidence>
<dbReference type="OrthoDB" id="407630at2759"/>
<dbReference type="Pfam" id="PF04707">
    <property type="entry name" value="PRELI"/>
    <property type="match status" value="1"/>
</dbReference>
<reference evidence="4" key="2">
    <citation type="submission" date="2016-10" db="EMBL/GenBank/DDBJ databases">
        <authorList>
            <person name="Geijer C."/>
            <person name="Jareborg N."/>
            <person name="Dainat J."/>
        </authorList>
    </citation>
    <scope>NUCLEOTIDE SEQUENCE [LARGE SCALE GENOMIC DNA]</scope>
    <source>
        <strain evidence="4">PYCC 4715</strain>
    </source>
</reference>
<dbReference type="STRING" id="45354.A0A1L0BGX0"/>
<reference evidence="3 5" key="1">
    <citation type="submission" date="2016-10" db="EMBL/GenBank/DDBJ databases">
        <authorList>
            <person name="de Groot N.N."/>
        </authorList>
    </citation>
    <scope>NUCLEOTIDE SEQUENCE [LARGE SCALE GENOMIC DNA]</scope>
    <source>
        <strain evidence="2 5">CBS 141442</strain>
        <strain evidence="3">PYCC 4715</strain>
    </source>
</reference>
<evidence type="ECO:0000313" key="5">
    <source>
        <dbReference type="Proteomes" id="UP000182334"/>
    </source>
</evidence>
<dbReference type="InterPro" id="IPR006797">
    <property type="entry name" value="PRELI/MSF1_dom"/>
</dbReference>
<name>A0A1L0BGX0_9ASCO</name>
<feature type="domain" description="PRELI/MSF1" evidence="1">
    <location>
        <begin position="1"/>
        <end position="175"/>
    </location>
</feature>
<accession>A0A1L0BGX0</accession>
<evidence type="ECO:0000313" key="2">
    <source>
        <dbReference type="EMBL" id="SGZ46419.1"/>
    </source>
</evidence>
<protein>
    <submittedName>
        <fullName evidence="3">CIC11C00000001350</fullName>
    </submittedName>
    <submittedName>
        <fullName evidence="2">CIC11C00000004029</fullName>
    </submittedName>
</protein>
<dbReference type="PROSITE" id="PS50904">
    <property type="entry name" value="PRELI_MSF1"/>
    <property type="match status" value="1"/>
</dbReference>